<dbReference type="AlphaFoldDB" id="A0ABD3WP62"/>
<gene>
    <name evidence="1" type="ORF">ACJMK2_033691</name>
</gene>
<organism evidence="1 2">
    <name type="scientific">Sinanodonta woodiana</name>
    <name type="common">Chinese pond mussel</name>
    <name type="synonym">Anodonta woodiana</name>
    <dbReference type="NCBI Taxonomy" id="1069815"/>
    <lineage>
        <taxon>Eukaryota</taxon>
        <taxon>Metazoa</taxon>
        <taxon>Spiralia</taxon>
        <taxon>Lophotrochozoa</taxon>
        <taxon>Mollusca</taxon>
        <taxon>Bivalvia</taxon>
        <taxon>Autobranchia</taxon>
        <taxon>Heteroconchia</taxon>
        <taxon>Palaeoheterodonta</taxon>
        <taxon>Unionida</taxon>
        <taxon>Unionoidea</taxon>
        <taxon>Unionidae</taxon>
        <taxon>Unioninae</taxon>
        <taxon>Sinanodonta</taxon>
    </lineage>
</organism>
<dbReference type="EMBL" id="JBJQND010000005">
    <property type="protein sequence ID" value="KAL3875774.1"/>
    <property type="molecule type" value="Genomic_DNA"/>
</dbReference>
<sequence length="228" mass="25741">MLKYQAFVGVPKDTTPSYQEKLPFEHIRSLKSEPPRRSLPKRFLIGRSRRKVEVTEDTNLDEFPFLIQSNIPALKKQNSCVYVAKHKAYFRLKGINLDSIYSLNRHRSGNQGKMGVSNIVMNSLPPILQSSVSPREKKKVGFRGDFWHPNIAKAQGVPFFGATSVSFLRTNSEVQSLWGIPGYIPRNVMGGRKLGNIMTPDKMQELLTAEEPALPIAFYTTAKVESSE</sequence>
<evidence type="ECO:0000313" key="2">
    <source>
        <dbReference type="Proteomes" id="UP001634394"/>
    </source>
</evidence>
<reference evidence="1 2" key="1">
    <citation type="submission" date="2024-11" db="EMBL/GenBank/DDBJ databases">
        <title>Chromosome-level genome assembly of the freshwater bivalve Anodonta woodiana.</title>
        <authorList>
            <person name="Chen X."/>
        </authorList>
    </citation>
    <scope>NUCLEOTIDE SEQUENCE [LARGE SCALE GENOMIC DNA]</scope>
    <source>
        <strain evidence="1">MN2024</strain>
        <tissue evidence="1">Gills</tissue>
    </source>
</reference>
<comment type="caution">
    <text evidence="1">The sequence shown here is derived from an EMBL/GenBank/DDBJ whole genome shotgun (WGS) entry which is preliminary data.</text>
</comment>
<evidence type="ECO:0000313" key="1">
    <source>
        <dbReference type="EMBL" id="KAL3875774.1"/>
    </source>
</evidence>
<dbReference type="Proteomes" id="UP001634394">
    <property type="component" value="Unassembled WGS sequence"/>
</dbReference>
<keyword evidence="2" id="KW-1185">Reference proteome</keyword>
<proteinExistence type="predicted"/>
<accession>A0ABD3WP62</accession>
<name>A0ABD3WP62_SINWO</name>
<protein>
    <submittedName>
        <fullName evidence="1">Uncharacterized protein</fullName>
    </submittedName>
</protein>